<comment type="caution">
    <text evidence="5">The sequence shown here is derived from an EMBL/GenBank/DDBJ whole genome shotgun (WGS) entry which is preliminary data.</text>
</comment>
<dbReference type="PANTHER" id="PTHR43739">
    <property type="entry name" value="XYLOGLUCANASE (EUROFUNG)"/>
    <property type="match status" value="1"/>
</dbReference>
<dbReference type="Pfam" id="PF02012">
    <property type="entry name" value="BNR"/>
    <property type="match status" value="1"/>
</dbReference>
<keyword evidence="3" id="KW-0732">Signal</keyword>
<dbReference type="SUPFAM" id="SSF50939">
    <property type="entry name" value="Sialidases"/>
    <property type="match status" value="2"/>
</dbReference>
<evidence type="ECO:0000256" key="2">
    <source>
        <dbReference type="SAM" id="MobiDB-lite"/>
    </source>
</evidence>
<feature type="region of interest" description="Disordered" evidence="2">
    <location>
        <begin position="1051"/>
        <end position="1076"/>
    </location>
</feature>
<evidence type="ECO:0000256" key="3">
    <source>
        <dbReference type="SAM" id="SignalP"/>
    </source>
</evidence>
<evidence type="ECO:0000259" key="4">
    <source>
        <dbReference type="Pfam" id="PF15902"/>
    </source>
</evidence>
<feature type="signal peptide" evidence="3">
    <location>
        <begin position="1"/>
        <end position="29"/>
    </location>
</feature>
<sequence length="1076" mass="117346">MKQFNRKPVASPILALALGLILAAGVCSAAPAQPKAAPARFDAGAISGLGARNIGSATMSGRIAALAAMPEKDGKLLIYVGAASGGVWKSSDGGTTFKPVFDKQPVQSIGDIAIDPTRHDTVWVGTGESWTRNTVSIGDGIYKSTDGGESWSNMGLKHSERIAKIAIDPHDGNTVYACVPGKLWSDSADRGLYKTSDGGKSWKLVLKGRNLSTGCASVAMDPKDPNVLFAGMWDFRRKGWTFRSGGESPTTPSASGLFRSGDGGKSWTEITSSANKGFPTKPFGRIAVAVAPSNPSIVYSLVESTNSALYRSDDGGKTWQARDKSQLMVWRPFYFANLIVDPTDPERVFKPDLNLIQSLDGGKSFANVGGGSHGDSHVVWIDPRNTKRIIVGDDGGLWYSQDGGNKWWKANNLPVSQFYHVSVDNADPYRVYGGLQDNACWVGDSAYPGGIANAQWENFCGGDGFWMFDDPADPDYIYMETQGGTVTRVNRHTHEARDIQPRPNYHEKLRWNWNTPIALSPHEKGTIYMGAQFLFRSRDHGQSWDRISPDLTTNDPKKQQQEKSGGVTVDNSYAETYTTIYSISESPRQAGLIWVGTDDGNLQLTRDDGRHWSNVVHNIRGLPAGEWVSWVQADNVDAGTAYVAFDRHSFGDMAPYIYKTTDFGKSWTALVTPKQDKGLRGYVHVVRQDPLKPNLLYAGTEFGLWISIDGGTHWAQFKGGDFPAVAVRDIAFQQRDAALVLATHGRGIWIVDDITPLRAMDAKVLDSEATFLPSQPVQQRIQAYGGWPGGDAAFVGPNPTNGAVITYYQRSRHLFGKLTIEVLDSQGKLIDTLPASVRRGINRVQWSMQTSAPRVPPAAQIAGNSVIGPRVVPGIYTVRMTKGKDVFQTRLTVELDRRDTFSVADRQAQFDAATRVKRLFGDMSDLVARINAVRAAADAEAASLPAKDATRKQLASLSDEANAIRKKIVATTEGGAITGEERLREHTDQLYGAIMSYEGRPTDYQMSYIDTLTRELGDVQKAFADFQRGALVEANAALKAHRLKEISVPATMPEQDGESGGGKEGLEALMRGMERD</sequence>
<dbReference type="Proteomes" id="UP001596114">
    <property type="component" value="Unassembled WGS sequence"/>
</dbReference>
<gene>
    <name evidence="5" type="ORF">ACFPPA_00520</name>
</gene>
<dbReference type="InterPro" id="IPR015943">
    <property type="entry name" value="WD40/YVTN_repeat-like_dom_sf"/>
</dbReference>
<keyword evidence="1" id="KW-0677">Repeat</keyword>
<dbReference type="InterPro" id="IPR052025">
    <property type="entry name" value="Xyloglucanase_GH74"/>
</dbReference>
<proteinExistence type="predicted"/>
<evidence type="ECO:0000313" key="5">
    <source>
        <dbReference type="EMBL" id="MFC5524216.1"/>
    </source>
</evidence>
<dbReference type="InterPro" id="IPR036278">
    <property type="entry name" value="Sialidase_sf"/>
</dbReference>
<dbReference type="InterPro" id="IPR002860">
    <property type="entry name" value="BNR_rpt"/>
</dbReference>
<keyword evidence="6" id="KW-1185">Reference proteome</keyword>
<evidence type="ECO:0000313" key="6">
    <source>
        <dbReference type="Proteomes" id="UP001596114"/>
    </source>
</evidence>
<dbReference type="RefSeq" id="WP_377316212.1">
    <property type="nucleotide sequence ID" value="NZ_JBHSNF010000001.1"/>
</dbReference>
<evidence type="ECO:0000256" key="1">
    <source>
        <dbReference type="ARBA" id="ARBA00022737"/>
    </source>
</evidence>
<dbReference type="EMBL" id="JBHSNF010000001">
    <property type="protein sequence ID" value="MFC5524216.1"/>
    <property type="molecule type" value="Genomic_DNA"/>
</dbReference>
<dbReference type="Gene3D" id="2.130.10.10">
    <property type="entry name" value="YVTN repeat-like/Quinoprotein amine dehydrogenase"/>
    <property type="match status" value="5"/>
</dbReference>
<protein>
    <submittedName>
        <fullName evidence="5">WD40/YVTN/BNR-like repeat-containing protein</fullName>
    </submittedName>
</protein>
<dbReference type="Pfam" id="PF15902">
    <property type="entry name" value="Sortilin-Vps10"/>
    <property type="match status" value="1"/>
</dbReference>
<accession>A0ABW0QHZ6</accession>
<dbReference type="PANTHER" id="PTHR43739:SF5">
    <property type="entry name" value="EXO-ALPHA-SIALIDASE"/>
    <property type="match status" value="1"/>
</dbReference>
<name>A0ABW0QHZ6_9GAMM</name>
<reference evidence="6" key="1">
    <citation type="journal article" date="2019" name="Int. J. Syst. Evol. Microbiol.">
        <title>The Global Catalogue of Microorganisms (GCM) 10K type strain sequencing project: providing services to taxonomists for standard genome sequencing and annotation.</title>
        <authorList>
            <consortium name="The Broad Institute Genomics Platform"/>
            <consortium name="The Broad Institute Genome Sequencing Center for Infectious Disease"/>
            <person name="Wu L."/>
            <person name="Ma J."/>
        </authorList>
    </citation>
    <scope>NUCLEOTIDE SEQUENCE [LARGE SCALE GENOMIC DNA]</scope>
    <source>
        <strain evidence="6">CGMCC 1.16619</strain>
    </source>
</reference>
<organism evidence="5 6">
    <name type="scientific">Rhodanobacter ginsengisoli</name>
    <dbReference type="NCBI Taxonomy" id="418646"/>
    <lineage>
        <taxon>Bacteria</taxon>
        <taxon>Pseudomonadati</taxon>
        <taxon>Pseudomonadota</taxon>
        <taxon>Gammaproteobacteria</taxon>
        <taxon>Lysobacterales</taxon>
        <taxon>Rhodanobacteraceae</taxon>
        <taxon>Rhodanobacter</taxon>
    </lineage>
</organism>
<dbReference type="InterPro" id="IPR031778">
    <property type="entry name" value="Sortilin_N"/>
</dbReference>
<feature type="domain" description="Sortilin N-terminal" evidence="4">
    <location>
        <begin position="87"/>
        <end position="208"/>
    </location>
</feature>
<feature type="region of interest" description="Disordered" evidence="2">
    <location>
        <begin position="545"/>
        <end position="567"/>
    </location>
</feature>
<feature type="chain" id="PRO_5047382404" evidence="3">
    <location>
        <begin position="30"/>
        <end position="1076"/>
    </location>
</feature>
<dbReference type="CDD" id="cd15482">
    <property type="entry name" value="Sialidase_non-viral"/>
    <property type="match status" value="1"/>
</dbReference>